<feature type="chain" id="PRO_5004197843" evidence="3">
    <location>
        <begin position="26"/>
        <end position="582"/>
    </location>
</feature>
<dbReference type="PANTHER" id="PTHR10963:SF55">
    <property type="entry name" value="GLYCOSIDE HYDROLASE FAMILY 16 PROTEIN"/>
    <property type="match status" value="1"/>
</dbReference>
<gene>
    <name evidence="6" type="ORF">GB2207_10126</name>
</gene>
<accession>Q1YU98</accession>
<comment type="caution">
    <text evidence="6">The sequence shown here is derived from an EMBL/GenBank/DDBJ whole genome shotgun (WGS) entry which is preliminary data.</text>
</comment>
<keyword evidence="2" id="KW-0677">Repeat</keyword>
<dbReference type="Gene3D" id="2.60.120.200">
    <property type="match status" value="1"/>
</dbReference>
<dbReference type="Pfam" id="PF16403">
    <property type="entry name" value="Bact_surface_Ig-like"/>
    <property type="match status" value="1"/>
</dbReference>
<dbReference type="SUPFAM" id="SSF49899">
    <property type="entry name" value="Concanavalin A-like lectins/glucanases"/>
    <property type="match status" value="1"/>
</dbReference>
<dbReference type="Gene3D" id="2.60.120.430">
    <property type="entry name" value="Galactose-binding lectin"/>
    <property type="match status" value="1"/>
</dbReference>
<organism evidence="6 7">
    <name type="scientific">gamma proteobacterium HTCC2207</name>
    <dbReference type="NCBI Taxonomy" id="314287"/>
    <lineage>
        <taxon>Bacteria</taxon>
        <taxon>Pseudomonadati</taxon>
        <taxon>Pseudomonadota</taxon>
        <taxon>Gammaproteobacteria</taxon>
        <taxon>Cellvibrionales</taxon>
        <taxon>Porticoccaceae</taxon>
        <taxon>SAR92 clade</taxon>
    </lineage>
</organism>
<dbReference type="InterPro" id="IPR003410">
    <property type="entry name" value="HYR_dom"/>
</dbReference>
<proteinExistence type="inferred from homology"/>
<dbReference type="eggNOG" id="COG2273">
    <property type="taxonomic scope" value="Bacteria"/>
</dbReference>
<dbReference type="HOGENOM" id="CLU_468305_0_0_6"/>
<dbReference type="InterPro" id="IPR050546">
    <property type="entry name" value="Glycosyl_Hydrlase_16"/>
</dbReference>
<dbReference type="InterPro" id="IPR013320">
    <property type="entry name" value="ConA-like_dom_sf"/>
</dbReference>
<dbReference type="SUPFAM" id="SSF49785">
    <property type="entry name" value="Galactose-binding domain-like"/>
    <property type="match status" value="1"/>
</dbReference>
<evidence type="ECO:0000256" key="1">
    <source>
        <dbReference type="ARBA" id="ARBA00006865"/>
    </source>
</evidence>
<dbReference type="GO" id="GO:0005975">
    <property type="term" value="P:carbohydrate metabolic process"/>
    <property type="evidence" value="ECO:0007669"/>
    <property type="project" value="InterPro"/>
</dbReference>
<evidence type="ECO:0000256" key="2">
    <source>
        <dbReference type="ARBA" id="ARBA00022737"/>
    </source>
</evidence>
<dbReference type="eggNOG" id="COG3509">
    <property type="taxonomic scope" value="Bacteria"/>
</dbReference>
<dbReference type="EMBL" id="AAPI01000001">
    <property type="protein sequence ID" value="EAS48160.1"/>
    <property type="molecule type" value="Genomic_DNA"/>
</dbReference>
<dbReference type="PROSITE" id="PS51762">
    <property type="entry name" value="GH16_2"/>
    <property type="match status" value="1"/>
</dbReference>
<dbReference type="GO" id="GO:0004553">
    <property type="term" value="F:hydrolase activity, hydrolyzing O-glycosyl compounds"/>
    <property type="evidence" value="ECO:0007669"/>
    <property type="project" value="InterPro"/>
</dbReference>
<keyword evidence="3" id="KW-0732">Signal</keyword>
<sequence>MNATINLLKIFKQPILIGLTSVILAACGGGGGSGSTPAPTPNPTPADTTAPVISISGAQALTIEQGTAYSDAGATATDDVDGAVTVSTTGSVISSSAGEYTLTYSATDAAGNTATETRVVTVTAVATVDTLVVFDQGVVGSTWDLGLNGYDQEKDYAECSDDGGAACPNISWDLVTDLDRGTVLQVSHSSAGKVAAVYAKTSVPYNAAAYAGGNIIFDVKIVSGDSALSMKVDCIYPCSSGNYGLNSIDSADWQTLTVPVNDLVGQDLNLATIDTGIVIWASAYTNSVFQLDNVRWEAAPGGPTTDPGTGPINDNWVNPNFTGYTTPTSYSGYSLLWSDEFSGSTLNTTEWNYDIGTGDNGWGNDEEQYYRRENASLQEGLLIIEAKEENFGNRSYTSSRIKTQGKFNFKYGRVDIRAAMPKGKGMWPALWMLGENITSIGWPYSGEIDIMEMVGGSGLENRTVGTAHWNSGGTYQADGVTKQPYAPASFGDTKTLSGGETLANAFHVFSLVWTSSRLTWYIDDVQYHTMAINSSAELSAFQKEFFLIFNVAVGGRWPGSPNSNTTFPQRMLVDYVRVFQEN</sequence>
<evidence type="ECO:0000313" key="6">
    <source>
        <dbReference type="EMBL" id="EAS48160.1"/>
    </source>
</evidence>
<dbReference type="InterPro" id="IPR000757">
    <property type="entry name" value="Beta-glucanase-like"/>
</dbReference>
<reference evidence="6 7" key="1">
    <citation type="submission" date="2006-03" db="EMBL/GenBank/DDBJ databases">
        <authorList>
            <person name="Giovannoni S.J."/>
            <person name="Cho J.-C."/>
            <person name="Ferriera S."/>
            <person name="Johnson J."/>
            <person name="Kravitz S."/>
            <person name="Halpern A."/>
            <person name="Remington K."/>
            <person name="Beeson K."/>
            <person name="Tran B."/>
            <person name="Rogers Y.-H."/>
            <person name="Friedman R."/>
            <person name="Venter J.C."/>
        </authorList>
    </citation>
    <scope>NUCLEOTIDE SEQUENCE [LARGE SCALE GENOMIC DNA]</scope>
    <source>
        <strain evidence="6 7">HTCC2207</strain>
    </source>
</reference>
<name>Q1YU98_9GAMM</name>
<evidence type="ECO:0000256" key="3">
    <source>
        <dbReference type="SAM" id="SignalP"/>
    </source>
</evidence>
<dbReference type="OrthoDB" id="9809583at2"/>
<keyword evidence="7" id="KW-1185">Reference proteome</keyword>
<evidence type="ECO:0000259" key="4">
    <source>
        <dbReference type="PROSITE" id="PS50825"/>
    </source>
</evidence>
<dbReference type="STRING" id="314287.GB2207_10126"/>
<dbReference type="AlphaFoldDB" id="Q1YU98"/>
<feature type="domain" description="GH16" evidence="5">
    <location>
        <begin position="319"/>
        <end position="582"/>
    </location>
</feature>
<dbReference type="InterPro" id="IPR032179">
    <property type="entry name" value="Cry22Aa_Ig-like"/>
</dbReference>
<dbReference type="Proteomes" id="UP000005555">
    <property type="component" value="Unassembled WGS sequence"/>
</dbReference>
<comment type="similarity">
    <text evidence="1">Belongs to the glycosyl hydrolase 16 family.</text>
</comment>
<evidence type="ECO:0000313" key="7">
    <source>
        <dbReference type="Proteomes" id="UP000005555"/>
    </source>
</evidence>
<dbReference type="CDD" id="cd08023">
    <property type="entry name" value="GH16_laminarinase_like"/>
    <property type="match status" value="1"/>
</dbReference>
<protein>
    <submittedName>
        <fullName evidence="6">Laminarinase</fullName>
    </submittedName>
</protein>
<dbReference type="PANTHER" id="PTHR10963">
    <property type="entry name" value="GLYCOSYL HYDROLASE-RELATED"/>
    <property type="match status" value="1"/>
</dbReference>
<dbReference type="PROSITE" id="PS50825">
    <property type="entry name" value="HYR"/>
    <property type="match status" value="1"/>
</dbReference>
<evidence type="ECO:0000259" key="5">
    <source>
        <dbReference type="PROSITE" id="PS51762"/>
    </source>
</evidence>
<feature type="domain" description="HYR" evidence="4">
    <location>
        <begin position="34"/>
        <end position="124"/>
    </location>
</feature>
<dbReference type="Gene3D" id="2.60.40.10">
    <property type="entry name" value="Immunoglobulins"/>
    <property type="match status" value="1"/>
</dbReference>
<dbReference type="Pfam" id="PF00722">
    <property type="entry name" value="Glyco_hydro_16"/>
    <property type="match status" value="1"/>
</dbReference>
<dbReference type="InterPro" id="IPR008979">
    <property type="entry name" value="Galactose-bd-like_sf"/>
</dbReference>
<feature type="signal peptide" evidence="3">
    <location>
        <begin position="1"/>
        <end position="25"/>
    </location>
</feature>
<dbReference type="InterPro" id="IPR013783">
    <property type="entry name" value="Ig-like_fold"/>
</dbReference>